<dbReference type="SUPFAM" id="SSF56112">
    <property type="entry name" value="Protein kinase-like (PK-like)"/>
    <property type="match status" value="1"/>
</dbReference>
<dbReference type="PROSITE" id="PS50011">
    <property type="entry name" value="PROTEIN_KINASE_DOM"/>
    <property type="match status" value="1"/>
</dbReference>
<accession>C1N6J5</accession>
<dbReference type="CDD" id="cd08215">
    <property type="entry name" value="STKc_Nek"/>
    <property type="match status" value="1"/>
</dbReference>
<keyword evidence="4 9" id="KW-0547">Nucleotide-binding</keyword>
<dbReference type="SMART" id="SM00220">
    <property type="entry name" value="S_TKc"/>
    <property type="match status" value="1"/>
</dbReference>
<comment type="catalytic activity">
    <reaction evidence="7">
        <text>L-threonyl-[protein] + ATP = O-phospho-L-threonyl-[protein] + ADP + H(+)</text>
        <dbReference type="Rhea" id="RHEA:46608"/>
        <dbReference type="Rhea" id="RHEA-COMP:11060"/>
        <dbReference type="Rhea" id="RHEA-COMP:11605"/>
        <dbReference type="ChEBI" id="CHEBI:15378"/>
        <dbReference type="ChEBI" id="CHEBI:30013"/>
        <dbReference type="ChEBI" id="CHEBI:30616"/>
        <dbReference type="ChEBI" id="CHEBI:61977"/>
        <dbReference type="ChEBI" id="CHEBI:456216"/>
        <dbReference type="EC" id="2.7.11.1"/>
    </reaction>
</comment>
<evidence type="ECO:0000313" key="13">
    <source>
        <dbReference type="Proteomes" id="UP000001876"/>
    </source>
</evidence>
<feature type="compositionally biased region" description="Gly residues" evidence="10">
    <location>
        <begin position="287"/>
        <end position="297"/>
    </location>
</feature>
<feature type="compositionally biased region" description="Basic and acidic residues" evidence="10">
    <location>
        <begin position="300"/>
        <end position="320"/>
    </location>
</feature>
<dbReference type="EC" id="2.7.11.1" evidence="1"/>
<dbReference type="GeneID" id="9689192"/>
<evidence type="ECO:0000256" key="8">
    <source>
        <dbReference type="ARBA" id="ARBA00048679"/>
    </source>
</evidence>
<reference evidence="12 13" key="1">
    <citation type="journal article" date="2009" name="Science">
        <title>Green evolution and dynamic adaptations revealed by genomes of the marine picoeukaryotes Micromonas.</title>
        <authorList>
            <person name="Worden A.Z."/>
            <person name="Lee J.H."/>
            <person name="Mock T."/>
            <person name="Rouze P."/>
            <person name="Simmons M.P."/>
            <person name="Aerts A.L."/>
            <person name="Allen A.E."/>
            <person name="Cuvelier M.L."/>
            <person name="Derelle E."/>
            <person name="Everett M.V."/>
            <person name="Foulon E."/>
            <person name="Grimwood J."/>
            <person name="Gundlach H."/>
            <person name="Henrissat B."/>
            <person name="Napoli C."/>
            <person name="McDonald S.M."/>
            <person name="Parker M.S."/>
            <person name="Rombauts S."/>
            <person name="Salamov A."/>
            <person name="Von Dassow P."/>
            <person name="Badger J.H."/>
            <person name="Coutinho P.M."/>
            <person name="Demir E."/>
            <person name="Dubchak I."/>
            <person name="Gentemann C."/>
            <person name="Eikrem W."/>
            <person name="Gready J.E."/>
            <person name="John U."/>
            <person name="Lanier W."/>
            <person name="Lindquist E.A."/>
            <person name="Lucas S."/>
            <person name="Mayer K.F."/>
            <person name="Moreau H."/>
            <person name="Not F."/>
            <person name="Otillar R."/>
            <person name="Panaud O."/>
            <person name="Pangilinan J."/>
            <person name="Paulsen I."/>
            <person name="Piegu B."/>
            <person name="Poliakov A."/>
            <person name="Robbens S."/>
            <person name="Schmutz J."/>
            <person name="Toulza E."/>
            <person name="Wyss T."/>
            <person name="Zelensky A."/>
            <person name="Zhou K."/>
            <person name="Armbrust E.V."/>
            <person name="Bhattacharya D."/>
            <person name="Goodenough U.W."/>
            <person name="Van de Peer Y."/>
            <person name="Grigoriev I.V."/>
        </authorList>
    </citation>
    <scope>NUCLEOTIDE SEQUENCE [LARGE SCALE GENOMIC DNA]</scope>
    <source>
        <strain evidence="12 13">CCMP1545</strain>
    </source>
</reference>
<dbReference type="FunFam" id="1.10.510.10:FF:000172">
    <property type="entry name" value="serine/threonine-protein kinase Nek1 isoform X1"/>
    <property type="match status" value="1"/>
</dbReference>
<keyword evidence="3" id="KW-0808">Transferase</keyword>
<feature type="compositionally biased region" description="Basic and acidic residues" evidence="10">
    <location>
        <begin position="638"/>
        <end position="677"/>
    </location>
</feature>
<feature type="binding site" evidence="9">
    <location>
        <position position="34"/>
    </location>
    <ligand>
        <name>ATP</name>
        <dbReference type="ChEBI" id="CHEBI:30616"/>
    </ligand>
</feature>
<feature type="compositionally biased region" description="Low complexity" evidence="10">
    <location>
        <begin position="541"/>
        <end position="556"/>
    </location>
</feature>
<proteinExistence type="predicted"/>
<gene>
    <name evidence="12" type="primary">NEK1-like</name>
    <name evidence="12" type="ORF">MICPUCDRAFT_48904</name>
</gene>
<dbReference type="InterPro" id="IPR000719">
    <property type="entry name" value="Prot_kinase_dom"/>
</dbReference>
<dbReference type="Gene3D" id="1.10.510.10">
    <property type="entry name" value="Transferase(Phosphotransferase) domain 1"/>
    <property type="match status" value="1"/>
</dbReference>
<dbReference type="InterPro" id="IPR011009">
    <property type="entry name" value="Kinase-like_dom_sf"/>
</dbReference>
<dbReference type="EMBL" id="GG663749">
    <property type="protein sequence ID" value="EEH51929.1"/>
    <property type="molecule type" value="Genomic_DNA"/>
</dbReference>
<feature type="region of interest" description="Disordered" evidence="10">
    <location>
        <begin position="440"/>
        <end position="479"/>
    </location>
</feature>
<evidence type="ECO:0000256" key="7">
    <source>
        <dbReference type="ARBA" id="ARBA00047899"/>
    </source>
</evidence>
<feature type="compositionally biased region" description="Basic and acidic residues" evidence="10">
    <location>
        <begin position="604"/>
        <end position="618"/>
    </location>
</feature>
<dbReference type="Gene3D" id="3.30.200.20">
    <property type="entry name" value="Phosphorylase Kinase, domain 1"/>
    <property type="match status" value="1"/>
</dbReference>
<dbReference type="InterPro" id="IPR051131">
    <property type="entry name" value="NEK_Ser/Thr_kinase_NIMA"/>
</dbReference>
<feature type="compositionally biased region" description="Basic and acidic residues" evidence="10">
    <location>
        <begin position="499"/>
        <end position="516"/>
    </location>
</feature>
<feature type="domain" description="Protein kinase" evidence="11">
    <location>
        <begin position="4"/>
        <end position="260"/>
    </location>
</feature>
<evidence type="ECO:0000256" key="3">
    <source>
        <dbReference type="ARBA" id="ARBA00022679"/>
    </source>
</evidence>
<evidence type="ECO:0000256" key="5">
    <source>
        <dbReference type="ARBA" id="ARBA00022777"/>
    </source>
</evidence>
<protein>
    <recommendedName>
        <fullName evidence="1">non-specific serine/threonine protein kinase</fullName>
        <ecNumber evidence="1">2.7.11.1</ecNumber>
    </recommendedName>
</protein>
<feature type="compositionally biased region" description="Gly residues" evidence="10">
    <location>
        <begin position="529"/>
        <end position="540"/>
    </location>
</feature>
<evidence type="ECO:0000256" key="10">
    <source>
        <dbReference type="SAM" id="MobiDB-lite"/>
    </source>
</evidence>
<keyword evidence="5 12" id="KW-0418">Kinase</keyword>
<dbReference type="OMA" id="YVDHFEH"/>
<evidence type="ECO:0000256" key="6">
    <source>
        <dbReference type="ARBA" id="ARBA00022840"/>
    </source>
</evidence>
<evidence type="ECO:0000256" key="2">
    <source>
        <dbReference type="ARBA" id="ARBA00022527"/>
    </source>
</evidence>
<keyword evidence="6 9" id="KW-0067">ATP-binding</keyword>
<dbReference type="InterPro" id="IPR008271">
    <property type="entry name" value="Ser/Thr_kinase_AS"/>
</dbReference>
<dbReference type="PANTHER" id="PTHR44899">
    <property type="entry name" value="CAMK FAMILY PROTEIN KINASE"/>
    <property type="match status" value="1"/>
</dbReference>
<dbReference type="Pfam" id="PF00069">
    <property type="entry name" value="Pkinase"/>
    <property type="match status" value="1"/>
</dbReference>
<organism evidence="13">
    <name type="scientific">Micromonas pusilla (strain CCMP1545)</name>
    <name type="common">Picoplanktonic green alga</name>
    <dbReference type="NCBI Taxonomy" id="564608"/>
    <lineage>
        <taxon>Eukaryota</taxon>
        <taxon>Viridiplantae</taxon>
        <taxon>Chlorophyta</taxon>
        <taxon>Mamiellophyceae</taxon>
        <taxon>Mamiellales</taxon>
        <taxon>Mamiellaceae</taxon>
        <taxon>Micromonas</taxon>
    </lineage>
</organism>
<feature type="region of interest" description="Disordered" evidence="10">
    <location>
        <begin position="604"/>
        <end position="677"/>
    </location>
</feature>
<sequence>MDKYARVKTLGKGSFGAAILVTSRADPSEKFVVKEVDVSRMPRDEREAARLEAQLLAALHHPNIVTCHESFTDRGKLCIVMDYCERGDLYQLLKAQRGAPLPERRVVDMFTQLLLGLKHVHDRKVLHRDLKTQNVFVAADGTLRLGDFGVSKVLSCTTALASTAVGTPYYLSPEICENKPYDHKSDVWSLGCVLYEMLTLTHPFEGASLKLLILKIIRGKYPPVSARYGKALRDVLDAMLSKNPAKRPGVNDILKKAPFKDAAKRLLEKKTHEDEFSHTVIHAPRRGAGGAGAGGGMRALQRDGRLSPPRRREEEAKASKDPSPPSAFAAPAAFAAAAAARRKPPPAAVSPPVIAVVGQPAPVKRSSPPRRAAPIDVLAERRAARAAEEAARRRREADEIRAKRLAEAEERRRRLEAREKREVAARVAAEEKRAQERLRAEKARAEAREEARREFKQRQAEARANAAAVARSERGSLDPEAPACEIYVKESPLIQQMRDAQRKHLERARKQEERRARTPPAAQPRALPGAGGGPGPGQGPGSNANANAHANAGGDAARPEWNFGEIALPPPDPRIPRGVASAMYRDVGTAERRAVFLENRAAAERNRMRAEREARGEPPVEDVVDEAATARRLPPPRPSKEEARRKAFWDGRRAAERNRRRAEENENERSTEGHVSVIERHVSADAYLGASTATPEDIAAAAGVVGPRDDDDAERRLRMMTPSTPPPPPERGGGGGGDAPAALERSLDASSAFFPPDSPPSTVFAEGGDVVVHDVDDAATVDVPSSASLPSRIEHLRAHLQDVLGESKFVRAYRALDELDESQEETETVETLLHVMGADINYLSLIHQLLVCEDSLHAANAEEAC</sequence>
<evidence type="ECO:0000256" key="4">
    <source>
        <dbReference type="ARBA" id="ARBA00022741"/>
    </source>
</evidence>
<keyword evidence="13" id="KW-1185">Reference proteome</keyword>
<feature type="region of interest" description="Disordered" evidence="10">
    <location>
        <begin position="278"/>
        <end position="328"/>
    </location>
</feature>
<dbReference type="GO" id="GO:0004674">
    <property type="term" value="F:protein serine/threonine kinase activity"/>
    <property type="evidence" value="ECO:0007669"/>
    <property type="project" value="UniProtKB-KW"/>
</dbReference>
<evidence type="ECO:0000256" key="9">
    <source>
        <dbReference type="PROSITE-ProRule" id="PRU10141"/>
    </source>
</evidence>
<dbReference type="FunFam" id="3.30.200.20:FF:000631">
    <property type="entry name" value="Serine/threonine-protein kinase NEK"/>
    <property type="match status" value="1"/>
</dbReference>
<dbReference type="PROSITE" id="PS00107">
    <property type="entry name" value="PROTEIN_KINASE_ATP"/>
    <property type="match status" value="1"/>
</dbReference>
<dbReference type="PANTHER" id="PTHR44899:SF3">
    <property type="entry name" value="SERINE_THREONINE-PROTEIN KINASE NEK1"/>
    <property type="match status" value="1"/>
</dbReference>
<evidence type="ECO:0000256" key="1">
    <source>
        <dbReference type="ARBA" id="ARBA00012513"/>
    </source>
</evidence>
<dbReference type="RefSeq" id="XP_003063556.1">
    <property type="nucleotide sequence ID" value="XM_003063510.1"/>
</dbReference>
<feature type="compositionally biased region" description="Low complexity" evidence="10">
    <location>
        <begin position="518"/>
        <end position="528"/>
    </location>
</feature>
<dbReference type="OrthoDB" id="497410at2759"/>
<feature type="region of interest" description="Disordered" evidence="10">
    <location>
        <begin position="718"/>
        <end position="742"/>
    </location>
</feature>
<dbReference type="STRING" id="564608.C1N6J5"/>
<feature type="region of interest" description="Disordered" evidence="10">
    <location>
        <begin position="495"/>
        <end position="577"/>
    </location>
</feature>
<comment type="catalytic activity">
    <reaction evidence="8">
        <text>L-seryl-[protein] + ATP = O-phospho-L-seryl-[protein] + ADP + H(+)</text>
        <dbReference type="Rhea" id="RHEA:17989"/>
        <dbReference type="Rhea" id="RHEA-COMP:9863"/>
        <dbReference type="Rhea" id="RHEA-COMP:11604"/>
        <dbReference type="ChEBI" id="CHEBI:15378"/>
        <dbReference type="ChEBI" id="CHEBI:29999"/>
        <dbReference type="ChEBI" id="CHEBI:30616"/>
        <dbReference type="ChEBI" id="CHEBI:83421"/>
        <dbReference type="ChEBI" id="CHEBI:456216"/>
        <dbReference type="EC" id="2.7.11.1"/>
    </reaction>
</comment>
<dbReference type="InterPro" id="IPR017441">
    <property type="entry name" value="Protein_kinase_ATP_BS"/>
</dbReference>
<name>C1N6J5_MICPC</name>
<dbReference type="GO" id="GO:0005524">
    <property type="term" value="F:ATP binding"/>
    <property type="evidence" value="ECO:0007669"/>
    <property type="project" value="UniProtKB-UniRule"/>
</dbReference>
<dbReference type="eggNOG" id="KOG0589">
    <property type="taxonomic scope" value="Eukaryota"/>
</dbReference>
<dbReference type="PROSITE" id="PS00108">
    <property type="entry name" value="PROTEIN_KINASE_ST"/>
    <property type="match status" value="1"/>
</dbReference>
<dbReference type="AlphaFoldDB" id="C1N6J5"/>
<feature type="compositionally biased region" description="Basic and acidic residues" evidence="10">
    <location>
        <begin position="440"/>
        <end position="461"/>
    </location>
</feature>
<dbReference type="KEGG" id="mpp:MICPUCDRAFT_48904"/>
<keyword evidence="2" id="KW-0723">Serine/threonine-protein kinase</keyword>
<dbReference type="Proteomes" id="UP000001876">
    <property type="component" value="Unassembled WGS sequence"/>
</dbReference>
<evidence type="ECO:0000313" key="12">
    <source>
        <dbReference type="EMBL" id="EEH51929.1"/>
    </source>
</evidence>
<evidence type="ECO:0000259" key="11">
    <source>
        <dbReference type="PROSITE" id="PS50011"/>
    </source>
</evidence>